<dbReference type="GO" id="GO:0004568">
    <property type="term" value="F:chitinase activity"/>
    <property type="evidence" value="ECO:0007669"/>
    <property type="project" value="TreeGrafter"/>
</dbReference>
<dbReference type="InterPro" id="IPR001223">
    <property type="entry name" value="Glyco_hydro18_cat"/>
</dbReference>
<dbReference type="PANTHER" id="PTHR45708:SF60">
    <property type="entry name" value="III CHITINASE, PUTATIVE (AFU_ORTHOLOGUE AFUA_5G03850)-RELATED"/>
    <property type="match status" value="1"/>
</dbReference>
<evidence type="ECO:0000259" key="1">
    <source>
        <dbReference type="PROSITE" id="PS51910"/>
    </source>
</evidence>
<dbReference type="GO" id="GO:0005576">
    <property type="term" value="C:extracellular region"/>
    <property type="evidence" value="ECO:0007669"/>
    <property type="project" value="TreeGrafter"/>
</dbReference>
<dbReference type="Gene3D" id="3.20.20.80">
    <property type="entry name" value="Glycosidases"/>
    <property type="match status" value="1"/>
</dbReference>
<name>A0A1Q5TCZ8_9EURO</name>
<dbReference type="AlphaFoldDB" id="A0A1Q5TCZ8"/>
<dbReference type="InterPro" id="IPR050542">
    <property type="entry name" value="Glycosyl_Hydrlase18_Chitinase"/>
</dbReference>
<dbReference type="InterPro" id="IPR017853">
    <property type="entry name" value="GH"/>
</dbReference>
<dbReference type="SUPFAM" id="SSF51445">
    <property type="entry name" value="(Trans)glycosidases"/>
    <property type="match status" value="1"/>
</dbReference>
<sequence length="287" mass="32366">MPPINRGILERRRVICYRQTFFSDQGAYMSMLPLVQERTGITHLILAAIHLNEQPGNITLNDDSPTNEKFGPLWVEVKKMKKTGLKIMGMLGGAARGSFERLDGNDGQFEAFYGPLLKMIKKYALNGLDLDTEEKMSLEGIIRLIDRLKSDLGDDFIITLAPVATALLDRGNLSGFDYRELEAERGSKINWYNVQFYNGRSFANAPNMYTDIVCRGWSAQRVVFGVLTNPNGGSGYVAPEVVQNMLSRLSRQYRYFGGVMGWEYYNAMPDKTKPWMWAKGMAGSLTL</sequence>
<comment type="caution">
    <text evidence="2">The sequence shown here is derived from an EMBL/GenBank/DDBJ whole genome shotgun (WGS) entry which is preliminary data.</text>
</comment>
<dbReference type="PANTHER" id="PTHR45708">
    <property type="entry name" value="ENDOCHITINASE"/>
    <property type="match status" value="1"/>
</dbReference>
<feature type="domain" description="GH18" evidence="1">
    <location>
        <begin position="12"/>
        <end position="287"/>
    </location>
</feature>
<keyword evidence="3" id="KW-1185">Reference proteome</keyword>
<dbReference type="Pfam" id="PF00704">
    <property type="entry name" value="Glyco_hydro_18"/>
    <property type="match status" value="1"/>
</dbReference>
<dbReference type="Proteomes" id="UP000186955">
    <property type="component" value="Unassembled WGS sequence"/>
</dbReference>
<evidence type="ECO:0000313" key="3">
    <source>
        <dbReference type="Proteomes" id="UP000186955"/>
    </source>
</evidence>
<dbReference type="GO" id="GO:0005975">
    <property type="term" value="P:carbohydrate metabolic process"/>
    <property type="evidence" value="ECO:0007669"/>
    <property type="project" value="InterPro"/>
</dbReference>
<protein>
    <recommendedName>
        <fullName evidence="1">GH18 domain-containing protein</fullName>
    </recommendedName>
</protein>
<organism evidence="2 3">
    <name type="scientific">Penicillium subrubescens</name>
    <dbReference type="NCBI Taxonomy" id="1316194"/>
    <lineage>
        <taxon>Eukaryota</taxon>
        <taxon>Fungi</taxon>
        <taxon>Dikarya</taxon>
        <taxon>Ascomycota</taxon>
        <taxon>Pezizomycotina</taxon>
        <taxon>Eurotiomycetes</taxon>
        <taxon>Eurotiomycetidae</taxon>
        <taxon>Eurotiales</taxon>
        <taxon>Aspergillaceae</taxon>
        <taxon>Penicillium</taxon>
    </lineage>
</organism>
<proteinExistence type="predicted"/>
<dbReference type="STRING" id="1316194.A0A1Q5TCZ8"/>
<reference evidence="2 3" key="1">
    <citation type="submission" date="2016-10" db="EMBL/GenBank/DDBJ databases">
        <title>Genome sequence of the ascomycete fungus Penicillium subrubescens.</title>
        <authorList>
            <person name="De Vries R.P."/>
            <person name="Peng M."/>
            <person name="Dilokpimol A."/>
            <person name="Hilden K."/>
            <person name="Makela M.R."/>
            <person name="Grigoriev I."/>
            <person name="Riley R."/>
            <person name="Granchi Z."/>
        </authorList>
    </citation>
    <scope>NUCLEOTIDE SEQUENCE [LARGE SCALE GENOMIC DNA]</scope>
    <source>
        <strain evidence="2 3">CBS 132785</strain>
    </source>
</reference>
<dbReference type="PROSITE" id="PS51910">
    <property type="entry name" value="GH18_2"/>
    <property type="match status" value="1"/>
</dbReference>
<accession>A0A1Q5TCZ8</accession>
<dbReference type="EMBL" id="MNBE01000680">
    <property type="protein sequence ID" value="OKO98096.1"/>
    <property type="molecule type" value="Genomic_DNA"/>
</dbReference>
<gene>
    <name evidence="2" type="ORF">PENSUB_9532</name>
</gene>
<evidence type="ECO:0000313" key="2">
    <source>
        <dbReference type="EMBL" id="OKO98096.1"/>
    </source>
</evidence>